<dbReference type="Proteomes" id="UP001362999">
    <property type="component" value="Unassembled WGS sequence"/>
</dbReference>
<evidence type="ECO:0000313" key="3">
    <source>
        <dbReference type="Proteomes" id="UP001362999"/>
    </source>
</evidence>
<keyword evidence="1" id="KW-0472">Membrane</keyword>
<dbReference type="AlphaFoldDB" id="A0AAW0DC75"/>
<evidence type="ECO:0000313" key="2">
    <source>
        <dbReference type="EMBL" id="KAK7048794.1"/>
    </source>
</evidence>
<protein>
    <recommendedName>
        <fullName evidence="4">Ribosomal protein S4</fullName>
    </recommendedName>
</protein>
<sequence>MVAKPSRSLFLLAESGFEKKSALWSKEHIFRTRTTAITRILRIEKIGAARAEEANSEVDRIEHKWLERLESERRGGHADHPRERMRRYGLRTRSLGLRVAYHIRRFLADLCLPSLSPYGLKFFISPPLRQSPVAFDIACLTVPLVQFRVDVKSWISLLSLVFCFAVHFLFSIVPSAPPGTFLGRLYPLDGPSRFIPIHALRAAKRAYPKTAYPIIEPYLSQLNVQPMVLSVVAEVLHRDGAGGFTFSSFCCFFRCHKKLLYNRDLKVQGELVVMRTVARGDLVDLRLSDGDLVDHVVHEYVSRFNALGFPINRNGRLAPMLRDFQLQRTPFDPKNLRSIILPGTFASRR</sequence>
<accession>A0AAW0DC75</accession>
<comment type="caution">
    <text evidence="2">The sequence shown here is derived from an EMBL/GenBank/DDBJ whole genome shotgun (WGS) entry which is preliminary data.</text>
</comment>
<proteinExistence type="predicted"/>
<keyword evidence="1" id="KW-1133">Transmembrane helix</keyword>
<evidence type="ECO:0000256" key="1">
    <source>
        <dbReference type="SAM" id="Phobius"/>
    </source>
</evidence>
<keyword evidence="3" id="KW-1185">Reference proteome</keyword>
<organism evidence="2 3">
    <name type="scientific">Favolaschia claudopus</name>
    <dbReference type="NCBI Taxonomy" id="2862362"/>
    <lineage>
        <taxon>Eukaryota</taxon>
        <taxon>Fungi</taxon>
        <taxon>Dikarya</taxon>
        <taxon>Basidiomycota</taxon>
        <taxon>Agaricomycotina</taxon>
        <taxon>Agaricomycetes</taxon>
        <taxon>Agaricomycetidae</taxon>
        <taxon>Agaricales</taxon>
        <taxon>Marasmiineae</taxon>
        <taxon>Mycenaceae</taxon>
        <taxon>Favolaschia</taxon>
    </lineage>
</organism>
<reference evidence="2 3" key="1">
    <citation type="journal article" date="2024" name="J Genomics">
        <title>Draft genome sequencing and assembly of Favolaschia claudopus CIRM-BRFM 2984 isolated from oak limbs.</title>
        <authorList>
            <person name="Navarro D."/>
            <person name="Drula E."/>
            <person name="Chaduli D."/>
            <person name="Cazenave R."/>
            <person name="Ahrendt S."/>
            <person name="Wang J."/>
            <person name="Lipzen A."/>
            <person name="Daum C."/>
            <person name="Barry K."/>
            <person name="Grigoriev I.V."/>
            <person name="Favel A."/>
            <person name="Rosso M.N."/>
            <person name="Martin F."/>
        </authorList>
    </citation>
    <scope>NUCLEOTIDE SEQUENCE [LARGE SCALE GENOMIC DNA]</scope>
    <source>
        <strain evidence="2 3">CIRM-BRFM 2984</strain>
    </source>
</reference>
<gene>
    <name evidence="2" type="ORF">R3P38DRAFT_2764704</name>
</gene>
<evidence type="ECO:0008006" key="4">
    <source>
        <dbReference type="Google" id="ProtNLM"/>
    </source>
</evidence>
<keyword evidence="1" id="KW-0812">Transmembrane</keyword>
<feature type="transmembrane region" description="Helical" evidence="1">
    <location>
        <begin position="154"/>
        <end position="173"/>
    </location>
</feature>
<dbReference type="EMBL" id="JAWWNJ010000009">
    <property type="protein sequence ID" value="KAK7048794.1"/>
    <property type="molecule type" value="Genomic_DNA"/>
</dbReference>
<name>A0AAW0DC75_9AGAR</name>